<dbReference type="Proteomes" id="UP000194012">
    <property type="component" value="Unassembled WGS sequence"/>
</dbReference>
<organism evidence="2 3">
    <name type="scientific">Roseovarius gaetbuli</name>
    <dbReference type="NCBI Taxonomy" id="1356575"/>
    <lineage>
        <taxon>Bacteria</taxon>
        <taxon>Pseudomonadati</taxon>
        <taxon>Pseudomonadota</taxon>
        <taxon>Alphaproteobacteria</taxon>
        <taxon>Rhodobacterales</taxon>
        <taxon>Roseobacteraceae</taxon>
        <taxon>Roseovarius</taxon>
    </lineage>
</organism>
<name>A0A1X6Y5F1_9RHOB</name>
<dbReference type="InterPro" id="IPR006342">
    <property type="entry name" value="FkbM_mtfrase"/>
</dbReference>
<gene>
    <name evidence="2" type="ORF">ROG8370_00164</name>
</gene>
<dbReference type="AlphaFoldDB" id="A0A1X6Y5F1"/>
<sequence>MFLRKFFDRKLLDHGHIRQAAAKRSDVEELISDFRAAYTPTRLVRIGGDGDGGYMMPDDFDGITHCFSPGVSITADFEDHIARDYGIKSFLADASVDNPPMDNPLFEFDKKFLGAYNDDIFTTLNSWMTQKLGDQTGNDLVLQMDIEGAEFDVLIESSVETLRKFRMMVIEYHSMQRIFERNSLPLIKAVFRKLHSQFAIVHMHANNCSPLATCRGLEVPPVFEVSYLRRDRLADLATGGVVSLPHPQDHPNVPANPDVVIPEVWWRG</sequence>
<reference evidence="3" key="1">
    <citation type="submission" date="2017-03" db="EMBL/GenBank/DDBJ databases">
        <authorList>
            <person name="Rodrigo-Torres L."/>
            <person name="Arahal R.D."/>
            <person name="Lucena T."/>
        </authorList>
    </citation>
    <scope>NUCLEOTIDE SEQUENCE [LARGE SCALE GENOMIC DNA]</scope>
    <source>
        <strain evidence="3">CECT 8370</strain>
    </source>
</reference>
<evidence type="ECO:0000313" key="3">
    <source>
        <dbReference type="Proteomes" id="UP000194012"/>
    </source>
</evidence>
<proteinExistence type="predicted"/>
<dbReference type="RefSeq" id="WP_085825185.1">
    <property type="nucleotide sequence ID" value="NZ_FWFJ01000001.1"/>
</dbReference>
<dbReference type="Pfam" id="PF05050">
    <property type="entry name" value="Methyltransf_21"/>
    <property type="match status" value="1"/>
</dbReference>
<protein>
    <recommendedName>
        <fullName evidence="1">Methyltransferase FkbM domain-containing protein</fullName>
    </recommendedName>
</protein>
<evidence type="ECO:0000313" key="2">
    <source>
        <dbReference type="EMBL" id="SLN10456.1"/>
    </source>
</evidence>
<accession>A0A1X6Y5F1</accession>
<feature type="domain" description="Methyltransferase FkbM" evidence="1">
    <location>
        <begin position="141"/>
        <end position="176"/>
    </location>
</feature>
<dbReference type="EMBL" id="FWFJ01000001">
    <property type="protein sequence ID" value="SLN10456.1"/>
    <property type="molecule type" value="Genomic_DNA"/>
</dbReference>
<keyword evidence="3" id="KW-1185">Reference proteome</keyword>
<evidence type="ECO:0000259" key="1">
    <source>
        <dbReference type="Pfam" id="PF05050"/>
    </source>
</evidence>